<evidence type="ECO:0000313" key="10">
    <source>
        <dbReference type="Proteomes" id="UP000276128"/>
    </source>
</evidence>
<accession>A0A430J7S1</accession>
<keyword evidence="2 7" id="KW-0813">Transport</keyword>
<reference evidence="9 10" key="1">
    <citation type="submission" date="2018-12" db="EMBL/GenBank/DDBJ databases">
        <title>Bacillus ochoae sp. nov., Paenibacillus whitsoniae sp. nov., Paenibacillus spiritus sp. nov. Isolated from the Mars Exploration Rover during spacecraft assembly.</title>
        <authorList>
            <person name="Seuylemezian A."/>
            <person name="Vaishampayan P."/>
        </authorList>
    </citation>
    <scope>NUCLEOTIDE SEQUENCE [LARGE SCALE GENOMIC DNA]</scope>
    <source>
        <strain evidence="9 10">MER 54</strain>
    </source>
</reference>
<evidence type="ECO:0000256" key="2">
    <source>
        <dbReference type="ARBA" id="ARBA00022448"/>
    </source>
</evidence>
<name>A0A430J7S1_9BACL</name>
<evidence type="ECO:0000256" key="4">
    <source>
        <dbReference type="ARBA" id="ARBA00022692"/>
    </source>
</evidence>
<evidence type="ECO:0000256" key="1">
    <source>
        <dbReference type="ARBA" id="ARBA00004651"/>
    </source>
</evidence>
<gene>
    <name evidence="9" type="ORF">EJQ19_24340</name>
</gene>
<feature type="transmembrane region" description="Helical" evidence="7">
    <location>
        <begin position="91"/>
        <end position="113"/>
    </location>
</feature>
<comment type="similarity">
    <text evidence="7">Belongs to the binding-protein-dependent transport system permease family.</text>
</comment>
<dbReference type="InterPro" id="IPR000515">
    <property type="entry name" value="MetI-like"/>
</dbReference>
<evidence type="ECO:0000256" key="3">
    <source>
        <dbReference type="ARBA" id="ARBA00022475"/>
    </source>
</evidence>
<dbReference type="PANTHER" id="PTHR30151:SF40">
    <property type="entry name" value="TRANSPORT SYSTEM INTEGRAL MEMBRANE PROTEIN"/>
    <property type="match status" value="1"/>
</dbReference>
<sequence>MNTALRRTLFLVLLLIIWEVGFRVFHWGWKFPSPLQTFQAFYDGFTEGHLLAAIAASLRRLLLSFVISVGLGTILGYLFARFRYIDETFGFLVVALQTVPSIAWLPFAIIWFGLNDTSVVFITAIGATWTMSLATRTGVMNISQIHLRAAQMLGTGSGYRLFFQVQLPAAFPHWITGIRVAWAFAWRALVAGELIAKGVGLGQMLQDGRGLGDTASILCVVIIIAVIGTLSDHFCFKKLEDNSVLRFQSK</sequence>
<evidence type="ECO:0000313" key="9">
    <source>
        <dbReference type="EMBL" id="RTE05653.1"/>
    </source>
</evidence>
<dbReference type="CDD" id="cd06261">
    <property type="entry name" value="TM_PBP2"/>
    <property type="match status" value="1"/>
</dbReference>
<organism evidence="9 10">
    <name type="scientific">Paenibacillus whitsoniae</name>
    <dbReference type="NCBI Taxonomy" id="2496558"/>
    <lineage>
        <taxon>Bacteria</taxon>
        <taxon>Bacillati</taxon>
        <taxon>Bacillota</taxon>
        <taxon>Bacilli</taxon>
        <taxon>Bacillales</taxon>
        <taxon>Paenibacillaceae</taxon>
        <taxon>Paenibacillus</taxon>
    </lineage>
</organism>
<evidence type="ECO:0000256" key="6">
    <source>
        <dbReference type="ARBA" id="ARBA00023136"/>
    </source>
</evidence>
<protein>
    <submittedName>
        <fullName evidence="9">ABC transporter permease</fullName>
    </submittedName>
</protein>
<evidence type="ECO:0000256" key="7">
    <source>
        <dbReference type="RuleBase" id="RU363032"/>
    </source>
</evidence>
<dbReference type="PROSITE" id="PS50928">
    <property type="entry name" value="ABC_TM1"/>
    <property type="match status" value="1"/>
</dbReference>
<feature type="domain" description="ABC transmembrane type-1" evidence="8">
    <location>
        <begin position="54"/>
        <end position="235"/>
    </location>
</feature>
<dbReference type="PANTHER" id="PTHR30151">
    <property type="entry name" value="ALKANE SULFONATE ABC TRANSPORTER-RELATED, MEMBRANE SUBUNIT"/>
    <property type="match status" value="1"/>
</dbReference>
<proteinExistence type="inferred from homology"/>
<dbReference type="EMBL" id="RXHU01000080">
    <property type="protein sequence ID" value="RTE05653.1"/>
    <property type="molecule type" value="Genomic_DNA"/>
</dbReference>
<feature type="transmembrane region" description="Helical" evidence="7">
    <location>
        <begin position="119"/>
        <end position="139"/>
    </location>
</feature>
<evidence type="ECO:0000256" key="5">
    <source>
        <dbReference type="ARBA" id="ARBA00022989"/>
    </source>
</evidence>
<feature type="transmembrane region" description="Helical" evidence="7">
    <location>
        <begin position="211"/>
        <end position="230"/>
    </location>
</feature>
<dbReference type="AlphaFoldDB" id="A0A430J7S1"/>
<dbReference type="SUPFAM" id="SSF161098">
    <property type="entry name" value="MetI-like"/>
    <property type="match status" value="1"/>
</dbReference>
<dbReference type="GO" id="GO:0055085">
    <property type="term" value="P:transmembrane transport"/>
    <property type="evidence" value="ECO:0007669"/>
    <property type="project" value="InterPro"/>
</dbReference>
<keyword evidence="5 7" id="KW-1133">Transmembrane helix</keyword>
<dbReference type="Proteomes" id="UP000276128">
    <property type="component" value="Unassembled WGS sequence"/>
</dbReference>
<dbReference type="InterPro" id="IPR035906">
    <property type="entry name" value="MetI-like_sf"/>
</dbReference>
<feature type="transmembrane region" description="Helical" evidence="7">
    <location>
        <begin position="49"/>
        <end position="79"/>
    </location>
</feature>
<keyword evidence="3" id="KW-1003">Cell membrane</keyword>
<keyword evidence="4 7" id="KW-0812">Transmembrane</keyword>
<keyword evidence="6 7" id="KW-0472">Membrane</keyword>
<comment type="subcellular location">
    <subcellularLocation>
        <location evidence="1 7">Cell membrane</location>
        <topology evidence="1 7">Multi-pass membrane protein</topology>
    </subcellularLocation>
</comment>
<comment type="caution">
    <text evidence="9">The sequence shown here is derived from an EMBL/GenBank/DDBJ whole genome shotgun (WGS) entry which is preliminary data.</text>
</comment>
<dbReference type="GO" id="GO:0005886">
    <property type="term" value="C:plasma membrane"/>
    <property type="evidence" value="ECO:0007669"/>
    <property type="project" value="UniProtKB-SubCell"/>
</dbReference>
<dbReference type="Pfam" id="PF00528">
    <property type="entry name" value="BPD_transp_1"/>
    <property type="match status" value="1"/>
</dbReference>
<feature type="transmembrane region" description="Helical" evidence="7">
    <location>
        <begin position="9"/>
        <end position="29"/>
    </location>
</feature>
<dbReference type="RefSeq" id="WP_126143841.1">
    <property type="nucleotide sequence ID" value="NZ_RXHU01000080.1"/>
</dbReference>
<evidence type="ECO:0000259" key="8">
    <source>
        <dbReference type="PROSITE" id="PS50928"/>
    </source>
</evidence>
<dbReference type="OrthoDB" id="9796361at2"/>
<dbReference type="Gene3D" id="1.10.3720.10">
    <property type="entry name" value="MetI-like"/>
    <property type="match status" value="1"/>
</dbReference>
<keyword evidence="10" id="KW-1185">Reference proteome</keyword>